<gene>
    <name evidence="5" type="ORF">HBH25_10430</name>
</gene>
<dbReference type="InterPro" id="IPR009057">
    <property type="entry name" value="Homeodomain-like_sf"/>
</dbReference>
<sequence>MSPAPVIGERLLLERVLSLDEIALRVGYSSSSSFSAAFIRREGQAPGRYARQKAHA</sequence>
<evidence type="ECO:0000313" key="6">
    <source>
        <dbReference type="Proteomes" id="UP000746535"/>
    </source>
</evidence>
<dbReference type="InterPro" id="IPR020449">
    <property type="entry name" value="Tscrpt_reg_AraC-type_HTH"/>
</dbReference>
<name>A0ABX0YEC7_9PSED</name>
<dbReference type="Proteomes" id="UP000746535">
    <property type="component" value="Unassembled WGS sequence"/>
</dbReference>
<dbReference type="EMBL" id="JAAVJI010000004">
    <property type="protein sequence ID" value="NJP01277.1"/>
    <property type="molecule type" value="Genomic_DNA"/>
</dbReference>
<comment type="caution">
    <text evidence="5">The sequence shown here is derived from an EMBL/GenBank/DDBJ whole genome shotgun (WGS) entry which is preliminary data.</text>
</comment>
<keyword evidence="6" id="KW-1185">Reference proteome</keyword>
<evidence type="ECO:0000256" key="3">
    <source>
        <dbReference type="ARBA" id="ARBA00023163"/>
    </source>
</evidence>
<evidence type="ECO:0000259" key="4">
    <source>
        <dbReference type="PROSITE" id="PS01124"/>
    </source>
</evidence>
<keyword evidence="1" id="KW-0805">Transcription regulation</keyword>
<dbReference type="Gene3D" id="1.10.10.60">
    <property type="entry name" value="Homeodomain-like"/>
    <property type="match status" value="1"/>
</dbReference>
<reference evidence="5 6" key="1">
    <citation type="submission" date="2020-03" db="EMBL/GenBank/DDBJ databases">
        <authorList>
            <person name="Wang L."/>
            <person name="He N."/>
            <person name="Li Y."/>
            <person name="Fang Y."/>
            <person name="Zhang F."/>
        </authorList>
    </citation>
    <scope>NUCLEOTIDE SEQUENCE [LARGE SCALE GENOMIC DNA]</scope>
    <source>
        <strain evidence="6">hsmgli-8</strain>
    </source>
</reference>
<keyword evidence="2" id="KW-0238">DNA-binding</keyword>
<evidence type="ECO:0000256" key="2">
    <source>
        <dbReference type="ARBA" id="ARBA00023125"/>
    </source>
</evidence>
<dbReference type="PROSITE" id="PS01124">
    <property type="entry name" value="HTH_ARAC_FAMILY_2"/>
    <property type="match status" value="1"/>
</dbReference>
<dbReference type="SUPFAM" id="SSF46689">
    <property type="entry name" value="Homeodomain-like"/>
    <property type="match status" value="1"/>
</dbReference>
<proteinExistence type="predicted"/>
<feature type="domain" description="HTH araC/xylS-type" evidence="4">
    <location>
        <begin position="10"/>
        <end position="52"/>
    </location>
</feature>
<dbReference type="Pfam" id="PF12833">
    <property type="entry name" value="HTH_18"/>
    <property type="match status" value="1"/>
</dbReference>
<accession>A0ABX0YEC7</accession>
<evidence type="ECO:0000256" key="1">
    <source>
        <dbReference type="ARBA" id="ARBA00023015"/>
    </source>
</evidence>
<keyword evidence="3" id="KW-0804">Transcription</keyword>
<organism evidence="5 6">
    <name type="scientific">Pseudomonas quercus</name>
    <dbReference type="NCBI Taxonomy" id="2722792"/>
    <lineage>
        <taxon>Bacteria</taxon>
        <taxon>Pseudomonadati</taxon>
        <taxon>Pseudomonadota</taxon>
        <taxon>Gammaproteobacteria</taxon>
        <taxon>Pseudomonadales</taxon>
        <taxon>Pseudomonadaceae</taxon>
        <taxon>Pseudomonas</taxon>
    </lineage>
</organism>
<protein>
    <submittedName>
        <fullName evidence="5">Helix-turn-helix domain-containing protein</fullName>
    </submittedName>
</protein>
<evidence type="ECO:0000313" key="5">
    <source>
        <dbReference type="EMBL" id="NJP01277.1"/>
    </source>
</evidence>
<dbReference type="PRINTS" id="PR00032">
    <property type="entry name" value="HTHARAC"/>
</dbReference>
<dbReference type="InterPro" id="IPR018060">
    <property type="entry name" value="HTH_AraC"/>
</dbReference>